<evidence type="ECO:0000313" key="3">
    <source>
        <dbReference type="Proteomes" id="UP000827284"/>
    </source>
</evidence>
<reference evidence="2" key="2">
    <citation type="journal article" date="2022" name="Microbiol. Resour. Announc.">
        <title>Whole-Genome Sequence of Entomortierella parvispora E1425, a Mucoromycotan Fungus Associated with Burkholderiaceae-Related Endosymbiotic Bacteria.</title>
        <authorList>
            <person name="Herlambang A."/>
            <person name="Guo Y."/>
            <person name="Takashima Y."/>
            <person name="Narisawa K."/>
            <person name="Ohta H."/>
            <person name="Nishizawa T."/>
        </authorList>
    </citation>
    <scope>NUCLEOTIDE SEQUENCE</scope>
    <source>
        <strain evidence="2">E1425</strain>
    </source>
</reference>
<name>A0A9P3H2A1_9FUNG</name>
<reference evidence="2" key="1">
    <citation type="submission" date="2021-11" db="EMBL/GenBank/DDBJ databases">
        <authorList>
            <person name="Herlambang A."/>
            <person name="Guo Y."/>
            <person name="Takashima Y."/>
            <person name="Nishizawa T."/>
        </authorList>
    </citation>
    <scope>NUCLEOTIDE SEQUENCE</scope>
    <source>
        <strain evidence="2">E1425</strain>
    </source>
</reference>
<organism evidence="2 3">
    <name type="scientific">Entomortierella parvispora</name>
    <dbReference type="NCBI Taxonomy" id="205924"/>
    <lineage>
        <taxon>Eukaryota</taxon>
        <taxon>Fungi</taxon>
        <taxon>Fungi incertae sedis</taxon>
        <taxon>Mucoromycota</taxon>
        <taxon>Mortierellomycotina</taxon>
        <taxon>Mortierellomycetes</taxon>
        <taxon>Mortierellales</taxon>
        <taxon>Mortierellaceae</taxon>
        <taxon>Entomortierella</taxon>
    </lineage>
</organism>
<gene>
    <name evidence="2" type="ORF">EMPS_01152</name>
</gene>
<dbReference type="OrthoDB" id="10260961at2759"/>
<keyword evidence="3" id="KW-1185">Reference proteome</keyword>
<protein>
    <submittedName>
        <fullName evidence="2">Uncharacterized protein</fullName>
    </submittedName>
</protein>
<dbReference type="EMBL" id="BQFW01000002">
    <property type="protein sequence ID" value="GJJ68806.1"/>
    <property type="molecule type" value="Genomic_DNA"/>
</dbReference>
<dbReference type="SUPFAM" id="SSF53474">
    <property type="entry name" value="alpha/beta-Hydrolases"/>
    <property type="match status" value="1"/>
</dbReference>
<dbReference type="AlphaFoldDB" id="A0A9P3H2A1"/>
<dbReference type="InterPro" id="IPR029058">
    <property type="entry name" value="AB_hydrolase_fold"/>
</dbReference>
<comment type="caution">
    <text evidence="2">The sequence shown here is derived from an EMBL/GenBank/DDBJ whole genome shotgun (WGS) entry which is preliminary data.</text>
</comment>
<sequence>MASIPIPRRYHRIVYLPSKHDDSHLEVLLSIPTTISSTSPQLYTGVVIAHPYGPLGGSYNNNVVGALLQWFETQPLQVKSEETGNVNLSSSTRESRKTSSVPLECVIAAFNFRGSGKSKGKTSWTGEAERQDYQTVVDFLQSGTRATPLGASTERHDSGTGTPASTKVYDETGEEIDPPRLPSMSRFILAGFSYGGLVASTIPPPLRFTASPESGHLPTSYIFVSYPAGVAWFLTTGYQGSFFQRAKTILLGENIPSDSNSDGTIPKPSTAKVEAFFISGSEDQFTSPTTLMNWLKINAGMSPPASQNNAGPASWAVTRPDGAIHVEVLDGVDHFWLDKEQKLLGALKNWWNDCHPVS</sequence>
<dbReference type="PANTHER" id="PTHR42103">
    <property type="entry name" value="ALPHA/BETA-HYDROLASES SUPERFAMILY PROTEIN"/>
    <property type="match status" value="1"/>
</dbReference>
<feature type="region of interest" description="Disordered" evidence="1">
    <location>
        <begin position="147"/>
        <end position="167"/>
    </location>
</feature>
<evidence type="ECO:0000313" key="2">
    <source>
        <dbReference type="EMBL" id="GJJ68806.1"/>
    </source>
</evidence>
<dbReference type="PANTHER" id="PTHR42103:SF2">
    <property type="entry name" value="AB HYDROLASE-1 DOMAIN-CONTAINING PROTEIN"/>
    <property type="match status" value="1"/>
</dbReference>
<evidence type="ECO:0000256" key="1">
    <source>
        <dbReference type="SAM" id="MobiDB-lite"/>
    </source>
</evidence>
<dbReference type="Proteomes" id="UP000827284">
    <property type="component" value="Unassembled WGS sequence"/>
</dbReference>
<accession>A0A9P3H2A1</accession>
<proteinExistence type="predicted"/>
<dbReference type="Gene3D" id="3.40.50.1820">
    <property type="entry name" value="alpha/beta hydrolase"/>
    <property type="match status" value="1"/>
</dbReference>